<protein>
    <submittedName>
        <fullName evidence="2">Putative capsid protein</fullName>
    </submittedName>
</protein>
<organism evidence="2 3">
    <name type="scientific">Pacific flying fox faeces associated circular DNA virus-2</name>
    <dbReference type="NCBI Taxonomy" id="1796011"/>
    <lineage>
        <taxon>Viruses</taxon>
        <taxon>Monodnaviria</taxon>
        <taxon>Shotokuvirae</taxon>
        <taxon>Cressdnaviricota</taxon>
        <taxon>Repensiviricetes</taxon>
        <taxon>Geplafuvirales</taxon>
        <taxon>Geplanaviridae</taxon>
        <taxon>Protegovirus</taxon>
        <taxon>Protegovirus tongis</taxon>
    </lineage>
</organism>
<evidence type="ECO:0000256" key="1">
    <source>
        <dbReference type="SAM" id="MobiDB-lite"/>
    </source>
</evidence>
<proteinExistence type="predicted"/>
<evidence type="ECO:0000313" key="3">
    <source>
        <dbReference type="Proteomes" id="UP000274338"/>
    </source>
</evidence>
<dbReference type="EMBL" id="KT732831">
    <property type="protein sequence ID" value="AMH87763.1"/>
    <property type="molecule type" value="Genomic_DNA"/>
</dbReference>
<dbReference type="Proteomes" id="UP000274338">
    <property type="component" value="Segment"/>
</dbReference>
<feature type="compositionally biased region" description="Low complexity" evidence="1">
    <location>
        <begin position="39"/>
        <end position="49"/>
    </location>
</feature>
<feature type="compositionally biased region" description="Basic residues" evidence="1">
    <location>
        <begin position="97"/>
        <end position="106"/>
    </location>
</feature>
<reference evidence="3" key="1">
    <citation type="journal article" date="2016" name="Infect. Genet. Evol.">
        <title>Cycloviruses, gemycircularviruses and other novel replication-associated protein encoding circular viruses in Pacific flying fox (Pteropus tonganus) faeces.</title>
        <authorList>
            <person name="Male M.F."/>
            <person name="Kraberger S."/>
            <person name="Stainton D."/>
            <person name="Kami V."/>
            <person name="Varsani A."/>
        </authorList>
    </citation>
    <scope>NUCLEOTIDE SEQUENCE [LARGE SCALE GENOMIC DNA]</scope>
</reference>
<accession>A0A140CTV6</accession>
<sequence length="395" mass="43836">MPGQLQRYRRGSLALGSAYRLAKAGWKAGRYLAQNINRGRSMSTLRRSSGTGGTSRRGTKRRRTSSGGRRGSYQMGSMKKMRGGFSGSRDGVSSFSTKRKRGTKRGWKKVLAPQVLRTVTSGRILRNDSGLQTVHEVLMTNAIPNAVNTTALMSGTTDLERLYQLLRVKDPNTEFGQAANATITRRFFVDSCRVKITFKNQTSIPVELTLYDITSRKDNTSALPRDTPPGNWLEGLTNENATFLREPKENGENSIFPGSKPFKSGKFWQLFNGRKSKTMVLGVGRKRLPLFNLDFHYIVTRREFSGFYQLRNVTQWCLAVLKGGIVSSGAAITGPAQVSSSYGIVDYTTEAVYKFKCMEKSTTVYQSFNALPAIAPAQQTSILEDTDLRAVLQTA</sequence>
<keyword evidence="3" id="KW-1185">Reference proteome</keyword>
<evidence type="ECO:0000313" key="2">
    <source>
        <dbReference type="EMBL" id="AMH87763.1"/>
    </source>
</evidence>
<feature type="region of interest" description="Disordered" evidence="1">
    <location>
        <begin position="39"/>
        <end position="106"/>
    </location>
</feature>
<name>A0A140CTV6_9VIRU</name>